<dbReference type="AlphaFoldDB" id="H6C2V6"/>
<evidence type="ECO:0000313" key="1">
    <source>
        <dbReference type="EMBL" id="EHY58830.1"/>
    </source>
</evidence>
<sequence length="224" mass="24787">MIAKFASSPVTHFQSRQNCADATHPVNCTVFCGRPGIIQVTILVPCWPWARVVARRLWPEASKERGTLVCLTYSRGDCCSIVSVSRAEEKWTNREATPNLLKELCGRCGIRGYSESKRVHLQNLDGPFLVLSDLYTIGLLVDVHIHRGVKIRKGHRSNQLVIGTNNSHRHAPRIGSIVRKLKVPFFWSTLGLLPLQIPAPLDCFGMVSVLDGAGSQVNGQPGRL</sequence>
<dbReference type="InParanoid" id="H6C2V6"/>
<dbReference type="RefSeq" id="XP_009159291.1">
    <property type="nucleotide sequence ID" value="XM_009161043.1"/>
</dbReference>
<dbReference type="HOGENOM" id="CLU_1235019_0_0_1"/>
<reference evidence="1" key="1">
    <citation type="submission" date="2011-07" db="EMBL/GenBank/DDBJ databases">
        <title>The Genome Sequence of Exophiala (Wangiella) dermatitidis NIH/UT8656.</title>
        <authorList>
            <consortium name="The Broad Institute Genome Sequencing Platform"/>
            <person name="Cuomo C."/>
            <person name="Wang Z."/>
            <person name="Hunicke-Smith S."/>
            <person name="Szanislo P.J."/>
            <person name="Earl A."/>
            <person name="Young S.K."/>
            <person name="Zeng Q."/>
            <person name="Gargeya S."/>
            <person name="Fitzgerald M."/>
            <person name="Haas B."/>
            <person name="Abouelleil A."/>
            <person name="Alvarado L."/>
            <person name="Arachchi H.M."/>
            <person name="Berlin A."/>
            <person name="Brown A."/>
            <person name="Chapman S.B."/>
            <person name="Chen Z."/>
            <person name="Dunbar C."/>
            <person name="Freedman E."/>
            <person name="Gearin G."/>
            <person name="Gellesch M."/>
            <person name="Goldberg J."/>
            <person name="Griggs A."/>
            <person name="Gujja S."/>
            <person name="Heiman D."/>
            <person name="Howarth C."/>
            <person name="Larson L."/>
            <person name="Lui A."/>
            <person name="MacDonald P.J.P."/>
            <person name="Montmayeur A."/>
            <person name="Murphy C."/>
            <person name="Neiman D."/>
            <person name="Pearson M."/>
            <person name="Priest M."/>
            <person name="Roberts A."/>
            <person name="Saif S."/>
            <person name="Shea T."/>
            <person name="Shenoy N."/>
            <person name="Sisk P."/>
            <person name="Stolte C."/>
            <person name="Sykes S."/>
            <person name="Wortman J."/>
            <person name="Nusbaum C."/>
            <person name="Birren B."/>
        </authorList>
    </citation>
    <scope>NUCLEOTIDE SEQUENCE</scope>
    <source>
        <strain evidence="1">NIH/UT8656</strain>
    </source>
</reference>
<gene>
    <name evidence="1" type="ORF">HMPREF1120_06832</name>
</gene>
<protein>
    <submittedName>
        <fullName evidence="1">Uncharacterized protein</fullName>
    </submittedName>
</protein>
<dbReference type="GeneID" id="20311471"/>
<keyword evidence="2" id="KW-1185">Reference proteome</keyword>
<dbReference type="Proteomes" id="UP000007304">
    <property type="component" value="Unassembled WGS sequence"/>
</dbReference>
<dbReference type="EMBL" id="JH226134">
    <property type="protein sequence ID" value="EHY58830.1"/>
    <property type="molecule type" value="Genomic_DNA"/>
</dbReference>
<proteinExistence type="predicted"/>
<dbReference type="VEuPathDB" id="FungiDB:HMPREF1120_06832"/>
<accession>H6C2V6</accession>
<organism evidence="1 2">
    <name type="scientific">Exophiala dermatitidis (strain ATCC 34100 / CBS 525.76 / NIH/UT8656)</name>
    <name type="common">Black yeast</name>
    <name type="synonym">Wangiella dermatitidis</name>
    <dbReference type="NCBI Taxonomy" id="858893"/>
    <lineage>
        <taxon>Eukaryota</taxon>
        <taxon>Fungi</taxon>
        <taxon>Dikarya</taxon>
        <taxon>Ascomycota</taxon>
        <taxon>Pezizomycotina</taxon>
        <taxon>Eurotiomycetes</taxon>
        <taxon>Chaetothyriomycetidae</taxon>
        <taxon>Chaetothyriales</taxon>
        <taxon>Herpotrichiellaceae</taxon>
        <taxon>Exophiala</taxon>
    </lineage>
</organism>
<name>H6C2V6_EXODN</name>
<evidence type="ECO:0000313" key="2">
    <source>
        <dbReference type="Proteomes" id="UP000007304"/>
    </source>
</evidence>